<dbReference type="EMBL" id="CP139558">
    <property type="protein sequence ID" value="WPU97145.1"/>
    <property type="molecule type" value="Genomic_DNA"/>
</dbReference>
<dbReference type="Pfam" id="PF07992">
    <property type="entry name" value="Pyr_redox_2"/>
    <property type="match status" value="1"/>
</dbReference>
<dbReference type="GO" id="GO:0004791">
    <property type="term" value="F:thioredoxin-disulfide reductase (NADPH) activity"/>
    <property type="evidence" value="ECO:0007669"/>
    <property type="project" value="UniProtKB-EC"/>
</dbReference>
<dbReference type="PRINTS" id="PR00469">
    <property type="entry name" value="PNDRDTASEII"/>
</dbReference>
<keyword evidence="2 3" id="KW-0560">Oxidoreductase</keyword>
<keyword evidence="1 3" id="KW-0285">Flavoprotein</keyword>
<dbReference type="Proteomes" id="UP001324380">
    <property type="component" value="Chromosome"/>
</dbReference>
<accession>A0ABZ0U017</accession>
<dbReference type="SUPFAM" id="SSF51905">
    <property type="entry name" value="FAD/NAD(P)-binding domain"/>
    <property type="match status" value="1"/>
</dbReference>
<dbReference type="NCBIfam" id="TIGR01292">
    <property type="entry name" value="TRX_reduct"/>
    <property type="match status" value="1"/>
</dbReference>
<reference evidence="5 6" key="1">
    <citation type="submission" date="2023-11" db="EMBL/GenBank/DDBJ databases">
        <title>Analysis of the Genomes of Mucilaginibacter gossypii cycad 4 and M. sabulilitoris SNA2: microbes with the potential for plant growth promotion.</title>
        <authorList>
            <person name="Hirsch A.M."/>
            <person name="Humm E."/>
            <person name="Rubbi M."/>
            <person name="Del Vecchio G."/>
            <person name="Ha S.M."/>
            <person name="Pellegrini M."/>
            <person name="Gunsalus R.P."/>
        </authorList>
    </citation>
    <scope>NUCLEOTIDE SEQUENCE [LARGE SCALE GENOMIC DNA]</scope>
    <source>
        <strain evidence="5 6">SNA2</strain>
    </source>
</reference>
<dbReference type="InterPro" id="IPR023753">
    <property type="entry name" value="FAD/NAD-binding_dom"/>
</dbReference>
<evidence type="ECO:0000256" key="1">
    <source>
        <dbReference type="ARBA" id="ARBA00022630"/>
    </source>
</evidence>
<evidence type="ECO:0000259" key="4">
    <source>
        <dbReference type="Pfam" id="PF07992"/>
    </source>
</evidence>
<comment type="subunit">
    <text evidence="3">Homodimer.</text>
</comment>
<dbReference type="PRINTS" id="PR00368">
    <property type="entry name" value="FADPNR"/>
</dbReference>
<dbReference type="InterPro" id="IPR036188">
    <property type="entry name" value="FAD/NAD-bd_sf"/>
</dbReference>
<proteinExistence type="inferred from homology"/>
<dbReference type="InterPro" id="IPR050097">
    <property type="entry name" value="Ferredoxin-NADP_redctase_2"/>
</dbReference>
<feature type="domain" description="FAD/NAD(P)-binding" evidence="4">
    <location>
        <begin position="9"/>
        <end position="298"/>
    </location>
</feature>
<comment type="cofactor">
    <cofactor evidence="3">
        <name>FAD</name>
        <dbReference type="ChEBI" id="CHEBI:57692"/>
    </cofactor>
</comment>
<keyword evidence="6" id="KW-1185">Reference proteome</keyword>
<keyword evidence="3" id="KW-0274">FAD</keyword>
<evidence type="ECO:0000256" key="3">
    <source>
        <dbReference type="RuleBase" id="RU003880"/>
    </source>
</evidence>
<dbReference type="PANTHER" id="PTHR48105">
    <property type="entry name" value="THIOREDOXIN REDUCTASE 1-RELATED-RELATED"/>
    <property type="match status" value="1"/>
</dbReference>
<dbReference type="Gene3D" id="3.50.50.60">
    <property type="entry name" value="FAD/NAD(P)-binding domain"/>
    <property type="match status" value="2"/>
</dbReference>
<gene>
    <name evidence="5" type="primary">trxB</name>
    <name evidence="5" type="ORF">SNE25_15600</name>
</gene>
<evidence type="ECO:0000313" key="5">
    <source>
        <dbReference type="EMBL" id="WPU97145.1"/>
    </source>
</evidence>
<keyword evidence="3" id="KW-0676">Redox-active center</keyword>
<comment type="similarity">
    <text evidence="3">Belongs to the class-II pyridine nucleotide-disulfide oxidoreductase family.</text>
</comment>
<comment type="catalytic activity">
    <reaction evidence="3">
        <text>[thioredoxin]-dithiol + NADP(+) = [thioredoxin]-disulfide + NADPH + H(+)</text>
        <dbReference type="Rhea" id="RHEA:20345"/>
        <dbReference type="Rhea" id="RHEA-COMP:10698"/>
        <dbReference type="Rhea" id="RHEA-COMP:10700"/>
        <dbReference type="ChEBI" id="CHEBI:15378"/>
        <dbReference type="ChEBI" id="CHEBI:29950"/>
        <dbReference type="ChEBI" id="CHEBI:50058"/>
        <dbReference type="ChEBI" id="CHEBI:57783"/>
        <dbReference type="ChEBI" id="CHEBI:58349"/>
        <dbReference type="EC" id="1.8.1.9"/>
    </reaction>
</comment>
<sequence>MSDEVEHVKCLIIGSGPAGYTAAIYTARADLKPVLYKGFLAGGQLINTTDVDNYPGYPDGVMGSEMMNNFHKQAERMGADLRDGFISKVDFSQRPYRVIANEEKTLLADSIIISTGAAPKWLGLESEQKYAGCGVSACATCDGFFFKGEDVAIVGAGDTAAEEAIHLAGLSKKVYMLVRKSEFKASKAMVHRLQALPNIDVMFNVEVKEVVGNGIAVDGVRIFNSVTMEESKLPVTGFFVAIGHQPNTAIFKEWIDMDESGYIKTIGRSTKTNKPGIFCCGDAQDPVYRQAVTAAGSGCMAALDCERHLSGIEHTENTK</sequence>
<name>A0ABZ0U017_9SPHI</name>
<evidence type="ECO:0000256" key="2">
    <source>
        <dbReference type="ARBA" id="ARBA00023002"/>
    </source>
</evidence>
<evidence type="ECO:0000313" key="6">
    <source>
        <dbReference type="Proteomes" id="UP001324380"/>
    </source>
</evidence>
<protein>
    <recommendedName>
        <fullName evidence="3">Thioredoxin reductase</fullName>
        <ecNumber evidence="3">1.8.1.9</ecNumber>
    </recommendedName>
</protein>
<organism evidence="5 6">
    <name type="scientific">Mucilaginibacter sabulilitoris</name>
    <dbReference type="NCBI Taxonomy" id="1173583"/>
    <lineage>
        <taxon>Bacteria</taxon>
        <taxon>Pseudomonadati</taxon>
        <taxon>Bacteroidota</taxon>
        <taxon>Sphingobacteriia</taxon>
        <taxon>Sphingobacteriales</taxon>
        <taxon>Sphingobacteriaceae</taxon>
        <taxon>Mucilaginibacter</taxon>
    </lineage>
</organism>
<dbReference type="InterPro" id="IPR005982">
    <property type="entry name" value="Thioredox_Rdtase"/>
</dbReference>
<dbReference type="RefSeq" id="WP_321566229.1">
    <property type="nucleotide sequence ID" value="NZ_CP139558.1"/>
</dbReference>
<dbReference type="EC" id="1.8.1.9" evidence="3"/>